<sequence>MKHVLRISFMMLLLFISACSANATDESSVPSVGLLTTESGLGDGSFSDSALQGLERAREELEVTFDYREPLDGDYEASLRELIERDHALIIGLAYQTQPAIEKLAEEYPDQQFAIIDSVSELPNVSSITFKENEGSYLIGLIAGMRTETNEVGFIGGEDTEVIQRFETGFVNGVKDANKEATIQTTYTGSFDDDQLGAEAARKMIEQDADFLFPVAGYTGLGVLEEAQKSNIYAFGVDSDQFFLAEKAVVTSMLKRIDNAVYDLAKSVADKESLTGDHTVLGLKEDGVGLAPIRLIQLTNEEQETLDAALKEGEE</sequence>
<evidence type="ECO:0000256" key="5">
    <source>
        <dbReference type="ARBA" id="ARBA00023136"/>
    </source>
</evidence>
<evidence type="ECO:0000256" key="7">
    <source>
        <dbReference type="SAM" id="SignalP"/>
    </source>
</evidence>
<evidence type="ECO:0000259" key="8">
    <source>
        <dbReference type="Pfam" id="PF02608"/>
    </source>
</evidence>
<evidence type="ECO:0000256" key="2">
    <source>
        <dbReference type="ARBA" id="ARBA00008610"/>
    </source>
</evidence>
<evidence type="ECO:0000256" key="4">
    <source>
        <dbReference type="ARBA" id="ARBA00022729"/>
    </source>
</evidence>
<dbReference type="Gene3D" id="3.40.50.2300">
    <property type="match status" value="2"/>
</dbReference>
<comment type="similarity">
    <text evidence="2">Belongs to the BMP lipoprotein family.</text>
</comment>
<dbReference type="InterPro" id="IPR028082">
    <property type="entry name" value="Peripla_BP_I"/>
</dbReference>
<feature type="domain" description="ABC transporter substrate-binding protein PnrA-like" evidence="8">
    <location>
        <begin position="35"/>
        <end position="294"/>
    </location>
</feature>
<evidence type="ECO:0000256" key="3">
    <source>
        <dbReference type="ARBA" id="ARBA00022475"/>
    </source>
</evidence>
<keyword evidence="3" id="KW-1003">Cell membrane</keyword>
<keyword evidence="4 7" id="KW-0732">Signal</keyword>
<comment type="subcellular location">
    <subcellularLocation>
        <location evidence="1">Cell membrane</location>
        <topology evidence="1">Lipid-anchor</topology>
    </subcellularLocation>
</comment>
<evidence type="ECO:0000313" key="10">
    <source>
        <dbReference type="Proteomes" id="UP000030528"/>
    </source>
</evidence>
<dbReference type="OrthoDB" id="9784230at2"/>
<accession>A0A0A5I409</accession>
<proteinExistence type="inferred from homology"/>
<dbReference type="CDD" id="cd06354">
    <property type="entry name" value="PBP1_PrnA-like"/>
    <property type="match status" value="1"/>
</dbReference>
<feature type="chain" id="PRO_5002023647" evidence="7">
    <location>
        <begin position="24"/>
        <end position="315"/>
    </location>
</feature>
<dbReference type="PROSITE" id="PS51257">
    <property type="entry name" value="PROKAR_LIPOPROTEIN"/>
    <property type="match status" value="1"/>
</dbReference>
<reference evidence="9 10" key="1">
    <citation type="submission" date="2013-08" db="EMBL/GenBank/DDBJ databases">
        <authorList>
            <person name="Huang J."/>
            <person name="Wang G."/>
        </authorList>
    </citation>
    <scope>NUCLEOTIDE SEQUENCE [LARGE SCALE GENOMIC DNA]</scope>
    <source>
        <strain evidence="9 10">JSM 076056</strain>
    </source>
</reference>
<comment type="caution">
    <text evidence="9">The sequence shown here is derived from an EMBL/GenBank/DDBJ whole genome shotgun (WGS) entry which is preliminary data.</text>
</comment>
<dbReference type="STRING" id="1385510.GCA_000425205_02990"/>
<dbReference type="InterPro" id="IPR050957">
    <property type="entry name" value="BMP_lipoprotein"/>
</dbReference>
<dbReference type="GO" id="GO:0005886">
    <property type="term" value="C:plasma membrane"/>
    <property type="evidence" value="ECO:0007669"/>
    <property type="project" value="UniProtKB-SubCell"/>
</dbReference>
<dbReference type="EMBL" id="AVPE01000014">
    <property type="protein sequence ID" value="KGX90547.1"/>
    <property type="molecule type" value="Genomic_DNA"/>
</dbReference>
<dbReference type="AlphaFoldDB" id="A0A0A5I409"/>
<evidence type="ECO:0000313" key="9">
    <source>
        <dbReference type="EMBL" id="KGX90547.1"/>
    </source>
</evidence>
<name>A0A0A5I409_9BACI</name>
<keyword evidence="10" id="KW-1185">Reference proteome</keyword>
<dbReference type="InterPro" id="IPR003760">
    <property type="entry name" value="PnrA-like"/>
</dbReference>
<dbReference type="PANTHER" id="PTHR34296:SF2">
    <property type="entry name" value="ABC TRANSPORTER GUANOSINE-BINDING PROTEIN NUPN"/>
    <property type="match status" value="1"/>
</dbReference>
<dbReference type="Pfam" id="PF02608">
    <property type="entry name" value="Bmp"/>
    <property type="match status" value="1"/>
</dbReference>
<keyword evidence="5" id="KW-0472">Membrane</keyword>
<organism evidence="9 10">
    <name type="scientific">Pontibacillus halophilus JSM 076056 = DSM 19796</name>
    <dbReference type="NCBI Taxonomy" id="1385510"/>
    <lineage>
        <taxon>Bacteria</taxon>
        <taxon>Bacillati</taxon>
        <taxon>Bacillota</taxon>
        <taxon>Bacilli</taxon>
        <taxon>Bacillales</taxon>
        <taxon>Bacillaceae</taxon>
        <taxon>Pontibacillus</taxon>
    </lineage>
</organism>
<protein>
    <submittedName>
        <fullName evidence="9">ABC transporter substrate-binding protein</fullName>
    </submittedName>
</protein>
<evidence type="ECO:0000256" key="1">
    <source>
        <dbReference type="ARBA" id="ARBA00004193"/>
    </source>
</evidence>
<evidence type="ECO:0000256" key="6">
    <source>
        <dbReference type="ARBA" id="ARBA00023288"/>
    </source>
</evidence>
<dbReference type="SUPFAM" id="SSF53822">
    <property type="entry name" value="Periplasmic binding protein-like I"/>
    <property type="match status" value="1"/>
</dbReference>
<dbReference type="eggNOG" id="COG1744">
    <property type="taxonomic scope" value="Bacteria"/>
</dbReference>
<dbReference type="PANTHER" id="PTHR34296">
    <property type="entry name" value="TRANSCRIPTIONAL ACTIVATOR PROTEIN MED"/>
    <property type="match status" value="1"/>
</dbReference>
<feature type="signal peptide" evidence="7">
    <location>
        <begin position="1"/>
        <end position="23"/>
    </location>
</feature>
<dbReference type="Proteomes" id="UP000030528">
    <property type="component" value="Unassembled WGS sequence"/>
</dbReference>
<gene>
    <name evidence="9" type="ORF">N781_07065</name>
</gene>
<keyword evidence="6" id="KW-0449">Lipoprotein</keyword>